<dbReference type="PROSITE" id="PS50801">
    <property type="entry name" value="STAS"/>
    <property type="match status" value="1"/>
</dbReference>
<dbReference type="InterPro" id="IPR052706">
    <property type="entry name" value="Membrane-Transporter-like"/>
</dbReference>
<sequence length="1057" mass="115696">MPPSLASEGSSDGHTFVPLNEETGTAHRIAREQAASPRDIQPLIAPALRHFSGSPLSRAGLLNPIPSHANSASAVSGSFLVCHSQNEIRARTVQLSSVPVTFSRPSSSPYAQPPTPRVPDTEALVMHNVEAGTPAFIFPPPSESVRSLPLEHAHELVETPTSSSFNLTESTSTLDARSSHPPPQSNLSILMARYSSRSPSHERAGEEDGDPHTPLVSSPAPTYQPQQGQEYMPPPTPTTERSPLLPLPFQALHHTPHKWVARARSIMAEAVHALPAVTLGLLLNILDGISYGMIIFPVTGEFMDLGTMGVSMFFVSTIISQLVYSAGASGFAGANGSMMIEVVPFFHIMATRIAQDIGEGKQREIVATTLVAFAFSSVLTGLTFFLLGFFRLGSLLGFFPRHILVGCIGGVGVFLIITGLNVATRLQDDDFSLSPDMLLFFLRGHNLVLWAPAFALAVLLRVITSRWHHQLILPTYFLIIPVVFYIVILGAGFNLDMLRRDGWLFEVARSEEKWYRFYTYFDFAKIGWGPLWATLPTQFALLFFNVLHPPLNVPALAVSLDSDVDTNKELIAHGYSNLIAGLIGTVPNYLVYVNTLLFYRVGGTTRLSGFMLAGATLAVLFAGTGPIAYIPVMVVSSLIFVLGIDLVKEALWDTRHRVSKPEYITIASIIVAMTVWDFVVGVLFGIVVSCLFFVVQNSQRRGIRVMHTGEMTLSTVRRPSAHRAYLREVSQQTTVLHLQGFVFFGTITRVEETIRSLVTESAWVRAPIRFLVLDFTLVLGVDLSAAEAFVRMQRLLSGLNVVLVICGAGDGKIFRALDSVGLLELPDVEFFVTYNDAMEWTENVYLRAWFESSNVETKPVVLPGRQDSVRLDLQESLPHTPRRAQLRDAGWRTIASGENKKKRGALATVVEPFHTLEQAFSPYVADSTILERLAPYFERVTVPAGHVLWKQGDAADGLYIIGAGVLRATYSFAAHTDAIEESMVPGTLAGELSGLAGLPRNATVVAERAAVLWYLGEEALGRLEVENPELARTFTALVLKAAKLDFDTLLSALATRQ</sequence>
<dbReference type="InterPro" id="IPR000595">
    <property type="entry name" value="cNMP-bd_dom"/>
</dbReference>
<feature type="transmembrane region" description="Helical" evidence="6">
    <location>
        <begin position="611"/>
        <end position="644"/>
    </location>
</feature>
<comment type="caution">
    <text evidence="9">The sequence shown here is derived from an EMBL/GenBank/DDBJ whole genome shotgun (WGS) entry which is preliminary data.</text>
</comment>
<evidence type="ECO:0000313" key="10">
    <source>
        <dbReference type="Proteomes" id="UP000759537"/>
    </source>
</evidence>
<dbReference type="SUPFAM" id="SSF51206">
    <property type="entry name" value="cAMP-binding domain-like"/>
    <property type="match status" value="1"/>
</dbReference>
<dbReference type="InterPro" id="IPR011547">
    <property type="entry name" value="SLC26A/SulP_dom"/>
</dbReference>
<evidence type="ECO:0000256" key="6">
    <source>
        <dbReference type="SAM" id="Phobius"/>
    </source>
</evidence>
<dbReference type="InterPro" id="IPR036513">
    <property type="entry name" value="STAS_dom_sf"/>
</dbReference>
<evidence type="ECO:0000259" key="8">
    <source>
        <dbReference type="PROSITE" id="PS50801"/>
    </source>
</evidence>
<feature type="domain" description="Cyclic nucleotide-binding" evidence="7">
    <location>
        <begin position="912"/>
        <end position="1041"/>
    </location>
</feature>
<dbReference type="Pfam" id="PF00916">
    <property type="entry name" value="Sulfate_transp"/>
    <property type="match status" value="1"/>
</dbReference>
<dbReference type="Pfam" id="PF01740">
    <property type="entry name" value="STAS"/>
    <property type="match status" value="1"/>
</dbReference>
<protein>
    <submittedName>
        <fullName evidence="9">Sulfate transporter family-domain-containing protein</fullName>
    </submittedName>
</protein>
<feature type="transmembrane region" description="Helical" evidence="6">
    <location>
        <begin position="331"/>
        <end position="350"/>
    </location>
</feature>
<dbReference type="Pfam" id="PF00027">
    <property type="entry name" value="cNMP_binding"/>
    <property type="match status" value="1"/>
</dbReference>
<keyword evidence="3 6" id="KW-1133">Transmembrane helix</keyword>
<evidence type="ECO:0000313" key="9">
    <source>
        <dbReference type="EMBL" id="KAF8476422.1"/>
    </source>
</evidence>
<gene>
    <name evidence="9" type="ORF">DFH94DRAFT_759146</name>
</gene>
<evidence type="ECO:0000256" key="2">
    <source>
        <dbReference type="ARBA" id="ARBA00022692"/>
    </source>
</evidence>
<dbReference type="InterPro" id="IPR002645">
    <property type="entry name" value="STAS_dom"/>
</dbReference>
<dbReference type="GO" id="GO:0016020">
    <property type="term" value="C:membrane"/>
    <property type="evidence" value="ECO:0007669"/>
    <property type="project" value="UniProtKB-SubCell"/>
</dbReference>
<feature type="transmembrane region" description="Helical" evidence="6">
    <location>
        <begin position="475"/>
        <end position="495"/>
    </location>
</feature>
<dbReference type="SUPFAM" id="SSF52091">
    <property type="entry name" value="SpoIIaa-like"/>
    <property type="match status" value="1"/>
</dbReference>
<evidence type="ECO:0000256" key="3">
    <source>
        <dbReference type="ARBA" id="ARBA00022989"/>
    </source>
</evidence>
<feature type="transmembrane region" description="Helical" evidence="6">
    <location>
        <begin position="273"/>
        <end position="296"/>
    </location>
</feature>
<feature type="compositionally biased region" description="Polar residues" evidence="5">
    <location>
        <begin position="215"/>
        <end position="229"/>
    </location>
</feature>
<dbReference type="Gene3D" id="2.60.120.10">
    <property type="entry name" value="Jelly Rolls"/>
    <property type="match status" value="1"/>
</dbReference>
<keyword evidence="2 6" id="KW-0812">Transmembrane</keyword>
<dbReference type="Proteomes" id="UP000759537">
    <property type="component" value="Unassembled WGS sequence"/>
</dbReference>
<feature type="transmembrane region" description="Helical" evidence="6">
    <location>
        <begin position="370"/>
        <end position="390"/>
    </location>
</feature>
<feature type="compositionally biased region" description="Polar residues" evidence="5">
    <location>
        <begin position="159"/>
        <end position="176"/>
    </location>
</feature>
<dbReference type="CDD" id="cd00038">
    <property type="entry name" value="CAP_ED"/>
    <property type="match status" value="1"/>
</dbReference>
<dbReference type="InterPro" id="IPR014710">
    <property type="entry name" value="RmlC-like_jellyroll"/>
</dbReference>
<feature type="region of interest" description="Disordered" evidence="5">
    <location>
        <begin position="156"/>
        <end position="241"/>
    </location>
</feature>
<evidence type="ECO:0000256" key="5">
    <source>
        <dbReference type="SAM" id="MobiDB-lite"/>
    </source>
</evidence>
<dbReference type="SMART" id="SM00100">
    <property type="entry name" value="cNMP"/>
    <property type="match status" value="1"/>
</dbReference>
<dbReference type="OrthoDB" id="409725at2759"/>
<dbReference type="PANTHER" id="PTHR43310:SF4">
    <property type="entry name" value="AFR304WP"/>
    <property type="match status" value="1"/>
</dbReference>
<feature type="transmembrane region" description="Helical" evidence="6">
    <location>
        <begin position="578"/>
        <end position="599"/>
    </location>
</feature>
<keyword evidence="4 6" id="KW-0472">Membrane</keyword>
<dbReference type="EMBL" id="WHVB01000015">
    <property type="protein sequence ID" value="KAF8476422.1"/>
    <property type="molecule type" value="Genomic_DNA"/>
</dbReference>
<feature type="transmembrane region" description="Helical" evidence="6">
    <location>
        <begin position="402"/>
        <end position="424"/>
    </location>
</feature>
<feature type="transmembrane region" description="Helical" evidence="6">
    <location>
        <begin position="302"/>
        <end position="324"/>
    </location>
</feature>
<dbReference type="AlphaFoldDB" id="A0A9P5MRU8"/>
<reference evidence="9" key="2">
    <citation type="journal article" date="2020" name="Nat. Commun.">
        <title>Large-scale genome sequencing of mycorrhizal fungi provides insights into the early evolution of symbiotic traits.</title>
        <authorList>
            <person name="Miyauchi S."/>
            <person name="Kiss E."/>
            <person name="Kuo A."/>
            <person name="Drula E."/>
            <person name="Kohler A."/>
            <person name="Sanchez-Garcia M."/>
            <person name="Morin E."/>
            <person name="Andreopoulos B."/>
            <person name="Barry K.W."/>
            <person name="Bonito G."/>
            <person name="Buee M."/>
            <person name="Carver A."/>
            <person name="Chen C."/>
            <person name="Cichocki N."/>
            <person name="Clum A."/>
            <person name="Culley D."/>
            <person name="Crous P.W."/>
            <person name="Fauchery L."/>
            <person name="Girlanda M."/>
            <person name="Hayes R.D."/>
            <person name="Keri Z."/>
            <person name="LaButti K."/>
            <person name="Lipzen A."/>
            <person name="Lombard V."/>
            <person name="Magnuson J."/>
            <person name="Maillard F."/>
            <person name="Murat C."/>
            <person name="Nolan M."/>
            <person name="Ohm R.A."/>
            <person name="Pangilinan J."/>
            <person name="Pereira M.F."/>
            <person name="Perotto S."/>
            <person name="Peter M."/>
            <person name="Pfister S."/>
            <person name="Riley R."/>
            <person name="Sitrit Y."/>
            <person name="Stielow J.B."/>
            <person name="Szollosi G."/>
            <person name="Zifcakova L."/>
            <person name="Stursova M."/>
            <person name="Spatafora J.W."/>
            <person name="Tedersoo L."/>
            <person name="Vaario L.M."/>
            <person name="Yamada A."/>
            <person name="Yan M."/>
            <person name="Wang P."/>
            <person name="Xu J."/>
            <person name="Bruns T."/>
            <person name="Baldrian P."/>
            <person name="Vilgalys R."/>
            <person name="Dunand C."/>
            <person name="Henrissat B."/>
            <person name="Grigoriev I.V."/>
            <person name="Hibbett D."/>
            <person name="Nagy L.G."/>
            <person name="Martin F.M."/>
        </authorList>
    </citation>
    <scope>NUCLEOTIDE SEQUENCE</scope>
    <source>
        <strain evidence="9">Prilba</strain>
    </source>
</reference>
<organism evidence="9 10">
    <name type="scientific">Russula ochroleuca</name>
    <dbReference type="NCBI Taxonomy" id="152965"/>
    <lineage>
        <taxon>Eukaryota</taxon>
        <taxon>Fungi</taxon>
        <taxon>Dikarya</taxon>
        <taxon>Basidiomycota</taxon>
        <taxon>Agaricomycotina</taxon>
        <taxon>Agaricomycetes</taxon>
        <taxon>Russulales</taxon>
        <taxon>Russulaceae</taxon>
        <taxon>Russula</taxon>
    </lineage>
</organism>
<dbReference type="PANTHER" id="PTHR43310">
    <property type="entry name" value="SULFATE TRANSPORTER YBAR-RELATED"/>
    <property type="match status" value="1"/>
</dbReference>
<comment type="subcellular location">
    <subcellularLocation>
        <location evidence="1">Membrane</location>
        <topology evidence="1">Multi-pass membrane protein</topology>
    </subcellularLocation>
</comment>
<accession>A0A9P5MRU8</accession>
<feature type="region of interest" description="Disordered" evidence="5">
    <location>
        <begin position="1"/>
        <end position="38"/>
    </location>
</feature>
<dbReference type="PROSITE" id="PS50042">
    <property type="entry name" value="CNMP_BINDING_3"/>
    <property type="match status" value="1"/>
</dbReference>
<dbReference type="Gene3D" id="3.30.750.24">
    <property type="entry name" value="STAS domain"/>
    <property type="match status" value="1"/>
</dbReference>
<evidence type="ECO:0000256" key="1">
    <source>
        <dbReference type="ARBA" id="ARBA00004141"/>
    </source>
</evidence>
<name>A0A9P5MRU8_9AGAM</name>
<feature type="transmembrane region" description="Helical" evidence="6">
    <location>
        <begin position="664"/>
        <end position="695"/>
    </location>
</feature>
<keyword evidence="10" id="KW-1185">Reference proteome</keyword>
<dbReference type="InterPro" id="IPR018490">
    <property type="entry name" value="cNMP-bd_dom_sf"/>
</dbReference>
<evidence type="ECO:0000259" key="7">
    <source>
        <dbReference type="PROSITE" id="PS50042"/>
    </source>
</evidence>
<feature type="domain" description="STAS" evidence="8">
    <location>
        <begin position="735"/>
        <end position="841"/>
    </location>
</feature>
<reference evidence="9" key="1">
    <citation type="submission" date="2019-10" db="EMBL/GenBank/DDBJ databases">
        <authorList>
            <consortium name="DOE Joint Genome Institute"/>
            <person name="Kuo A."/>
            <person name="Miyauchi S."/>
            <person name="Kiss E."/>
            <person name="Drula E."/>
            <person name="Kohler A."/>
            <person name="Sanchez-Garcia M."/>
            <person name="Andreopoulos B."/>
            <person name="Barry K.W."/>
            <person name="Bonito G."/>
            <person name="Buee M."/>
            <person name="Carver A."/>
            <person name="Chen C."/>
            <person name="Cichocki N."/>
            <person name="Clum A."/>
            <person name="Culley D."/>
            <person name="Crous P.W."/>
            <person name="Fauchery L."/>
            <person name="Girlanda M."/>
            <person name="Hayes R."/>
            <person name="Keri Z."/>
            <person name="LaButti K."/>
            <person name="Lipzen A."/>
            <person name="Lombard V."/>
            <person name="Magnuson J."/>
            <person name="Maillard F."/>
            <person name="Morin E."/>
            <person name="Murat C."/>
            <person name="Nolan M."/>
            <person name="Ohm R."/>
            <person name="Pangilinan J."/>
            <person name="Pereira M."/>
            <person name="Perotto S."/>
            <person name="Peter M."/>
            <person name="Riley R."/>
            <person name="Sitrit Y."/>
            <person name="Stielow B."/>
            <person name="Szollosi G."/>
            <person name="Zifcakova L."/>
            <person name="Stursova M."/>
            <person name="Spatafora J.W."/>
            <person name="Tedersoo L."/>
            <person name="Vaario L.-M."/>
            <person name="Yamada A."/>
            <person name="Yan M."/>
            <person name="Wang P."/>
            <person name="Xu J."/>
            <person name="Bruns T."/>
            <person name="Baldrian P."/>
            <person name="Vilgalys R."/>
            <person name="Henrissat B."/>
            <person name="Grigoriev I.V."/>
            <person name="Hibbett D."/>
            <person name="Nagy L.G."/>
            <person name="Martin F.M."/>
        </authorList>
    </citation>
    <scope>NUCLEOTIDE SEQUENCE</scope>
    <source>
        <strain evidence="9">Prilba</strain>
    </source>
</reference>
<dbReference type="CDD" id="cd07042">
    <property type="entry name" value="STAS_SulP_like_sulfate_transporter"/>
    <property type="match status" value="1"/>
</dbReference>
<evidence type="ECO:0000256" key="4">
    <source>
        <dbReference type="ARBA" id="ARBA00023136"/>
    </source>
</evidence>
<proteinExistence type="predicted"/>
<feature type="transmembrane region" description="Helical" evidence="6">
    <location>
        <begin position="444"/>
        <end position="463"/>
    </location>
</feature>